<reference evidence="2 3" key="1">
    <citation type="submission" date="2018-05" db="EMBL/GenBank/DDBJ databases">
        <title>Coraliomargarita sinensis sp. nov., isolated from a marine solar saltern.</title>
        <authorList>
            <person name="Zhou L.Y."/>
        </authorList>
    </citation>
    <scope>NUCLEOTIDE SEQUENCE [LARGE SCALE GENOMIC DNA]</scope>
    <source>
        <strain evidence="2 3">WN38</strain>
    </source>
</reference>
<protein>
    <recommendedName>
        <fullName evidence="4">Lipocalin-like domain-containing protein</fullName>
    </recommendedName>
</protein>
<comment type="caution">
    <text evidence="2">The sequence shown here is derived from an EMBL/GenBank/DDBJ whole genome shotgun (WGS) entry which is preliminary data.</text>
</comment>
<evidence type="ECO:0000256" key="1">
    <source>
        <dbReference type="SAM" id="MobiDB-lite"/>
    </source>
</evidence>
<dbReference type="AlphaFoldDB" id="A0A317ZD00"/>
<evidence type="ECO:0000313" key="3">
    <source>
        <dbReference type="Proteomes" id="UP000247099"/>
    </source>
</evidence>
<dbReference type="RefSeq" id="WP_110132251.1">
    <property type="nucleotide sequence ID" value="NZ_QHJQ01000018.1"/>
</dbReference>
<name>A0A317ZD00_9BACT</name>
<dbReference type="InParanoid" id="A0A317ZD00"/>
<evidence type="ECO:0000313" key="2">
    <source>
        <dbReference type="EMBL" id="PXA02870.1"/>
    </source>
</evidence>
<evidence type="ECO:0008006" key="4">
    <source>
        <dbReference type="Google" id="ProtNLM"/>
    </source>
</evidence>
<keyword evidence="3" id="KW-1185">Reference proteome</keyword>
<sequence>MRLLTYISLFVVLSLDVSGSELLKPIEGAWKSDMEGTLKELKKHPYWTPERLEKLDGLLGILTFEFSGSTMHCKFRELEYKGEPLVTKLNDGIIRIEFIDKKVGKQIVDAQVEGDTMWMTWPDSKMPHFREKFTRRATKEAKKAEPAGAGQPDNPPVKL</sequence>
<dbReference type="EMBL" id="QHJQ01000018">
    <property type="protein sequence ID" value="PXA02870.1"/>
    <property type="molecule type" value="Genomic_DNA"/>
</dbReference>
<accession>A0A317ZD00</accession>
<dbReference type="Proteomes" id="UP000247099">
    <property type="component" value="Unassembled WGS sequence"/>
</dbReference>
<proteinExistence type="predicted"/>
<organism evidence="2 3">
    <name type="scientific">Coraliomargarita sinensis</name>
    <dbReference type="NCBI Taxonomy" id="2174842"/>
    <lineage>
        <taxon>Bacteria</taxon>
        <taxon>Pseudomonadati</taxon>
        <taxon>Verrucomicrobiota</taxon>
        <taxon>Opitutia</taxon>
        <taxon>Puniceicoccales</taxon>
        <taxon>Coraliomargaritaceae</taxon>
        <taxon>Coraliomargarita</taxon>
    </lineage>
</organism>
<gene>
    <name evidence="2" type="ORF">DDZ13_14875</name>
</gene>
<feature type="compositionally biased region" description="Basic and acidic residues" evidence="1">
    <location>
        <begin position="135"/>
        <end position="145"/>
    </location>
</feature>
<feature type="region of interest" description="Disordered" evidence="1">
    <location>
        <begin position="135"/>
        <end position="159"/>
    </location>
</feature>